<feature type="transmembrane region" description="Helical" evidence="7">
    <location>
        <begin position="128"/>
        <end position="151"/>
    </location>
</feature>
<feature type="transmembrane region" description="Helical" evidence="7">
    <location>
        <begin position="35"/>
        <end position="53"/>
    </location>
</feature>
<dbReference type="Proteomes" id="UP001179647">
    <property type="component" value="Chromosome"/>
</dbReference>
<dbReference type="PRINTS" id="PR01837">
    <property type="entry name" value="MGTCSAPBPROT"/>
</dbReference>
<proteinExistence type="inferred from homology"/>
<evidence type="ECO:0000313" key="9">
    <source>
        <dbReference type="EMBL" id="WEG72920.1"/>
    </source>
</evidence>
<name>A0AAF0CTY1_9ENTE</name>
<accession>A0AAF0CTY1</accession>
<evidence type="ECO:0000313" key="10">
    <source>
        <dbReference type="Proteomes" id="UP001179647"/>
    </source>
</evidence>
<evidence type="ECO:0000256" key="3">
    <source>
        <dbReference type="ARBA" id="ARBA00022475"/>
    </source>
</evidence>
<keyword evidence="6 7" id="KW-0472">Membrane</keyword>
<comment type="subcellular location">
    <subcellularLocation>
        <location evidence="1">Cell membrane</location>
        <topology evidence="1">Multi-pass membrane protein</topology>
    </subcellularLocation>
</comment>
<evidence type="ECO:0000256" key="1">
    <source>
        <dbReference type="ARBA" id="ARBA00004651"/>
    </source>
</evidence>
<feature type="transmembrane region" description="Helical" evidence="7">
    <location>
        <begin position="101"/>
        <end position="122"/>
    </location>
</feature>
<dbReference type="KEGG" id="vie:OL234_08050"/>
<feature type="domain" description="MgtC/SapB/SrpB/YhiD N-terminal" evidence="8">
    <location>
        <begin position="10"/>
        <end position="145"/>
    </location>
</feature>
<evidence type="ECO:0000256" key="4">
    <source>
        <dbReference type="ARBA" id="ARBA00022692"/>
    </source>
</evidence>
<protein>
    <submittedName>
        <fullName evidence="9">MgtC/SapB family protein</fullName>
    </submittedName>
</protein>
<dbReference type="GO" id="GO:0005886">
    <property type="term" value="C:plasma membrane"/>
    <property type="evidence" value="ECO:0007669"/>
    <property type="project" value="UniProtKB-SubCell"/>
</dbReference>
<evidence type="ECO:0000256" key="7">
    <source>
        <dbReference type="SAM" id="Phobius"/>
    </source>
</evidence>
<reference evidence="9" key="1">
    <citation type="submission" date="2022-10" db="EMBL/GenBank/DDBJ databases">
        <title>Vagococcus sp. isolated from poultry meat.</title>
        <authorList>
            <person name="Johansson P."/>
            <person name="Bjorkroth J."/>
        </authorList>
    </citation>
    <scope>NUCLEOTIDE SEQUENCE</scope>
    <source>
        <strain evidence="9">STAA11</strain>
    </source>
</reference>
<evidence type="ECO:0000256" key="6">
    <source>
        <dbReference type="ARBA" id="ARBA00023136"/>
    </source>
</evidence>
<gene>
    <name evidence="9" type="ORF">OL234_08050</name>
</gene>
<organism evidence="9 10">
    <name type="scientific">Vagococcus intermedius</name>
    <dbReference type="NCBI Taxonomy" id="2991418"/>
    <lineage>
        <taxon>Bacteria</taxon>
        <taxon>Bacillati</taxon>
        <taxon>Bacillota</taxon>
        <taxon>Bacilli</taxon>
        <taxon>Lactobacillales</taxon>
        <taxon>Enterococcaceae</taxon>
        <taxon>Vagococcus</taxon>
    </lineage>
</organism>
<evidence type="ECO:0000256" key="2">
    <source>
        <dbReference type="ARBA" id="ARBA00009298"/>
    </source>
</evidence>
<dbReference type="AlphaFoldDB" id="A0AAF0CTY1"/>
<keyword evidence="5 7" id="KW-1133">Transmembrane helix</keyword>
<dbReference type="InterPro" id="IPR049177">
    <property type="entry name" value="MgtC_SapB_SrpB_YhiD_N"/>
</dbReference>
<dbReference type="RefSeq" id="WP_275468723.1">
    <property type="nucleotide sequence ID" value="NZ_CP110232.1"/>
</dbReference>
<keyword evidence="10" id="KW-1185">Reference proteome</keyword>
<dbReference type="InterPro" id="IPR003416">
    <property type="entry name" value="MgtC/SapB/SrpB/YhiD_fam"/>
</dbReference>
<evidence type="ECO:0000256" key="5">
    <source>
        <dbReference type="ARBA" id="ARBA00022989"/>
    </source>
</evidence>
<evidence type="ECO:0000259" key="8">
    <source>
        <dbReference type="Pfam" id="PF02308"/>
    </source>
</evidence>
<dbReference type="PANTHER" id="PTHR33778">
    <property type="entry name" value="PROTEIN MGTC"/>
    <property type="match status" value="1"/>
</dbReference>
<feature type="transmembrane region" description="Helical" evidence="7">
    <location>
        <begin position="78"/>
        <end position="96"/>
    </location>
</feature>
<keyword evidence="3" id="KW-1003">Cell membrane</keyword>
<dbReference type="PANTHER" id="PTHR33778:SF1">
    <property type="entry name" value="MAGNESIUM TRANSPORTER YHID-RELATED"/>
    <property type="match status" value="1"/>
</dbReference>
<dbReference type="Pfam" id="PF02308">
    <property type="entry name" value="MgtC"/>
    <property type="match status" value="1"/>
</dbReference>
<keyword evidence="4 7" id="KW-0812">Transmembrane</keyword>
<sequence>MEWLEIIQRLLLASFISGAIGFDREFKNRPAGIRTHILVCVGATIVALIQYQISTEALETALATPELASVVKSDPTRLVAQVISGIGFLGAGTIIVTKRSVLGLTTAASLWASACLGVAIGLGMYRIAILGFITIQVVLSLLNKILVVSTIKKLEVKYIHRVATKEFILDYFVDNHVLVKDVNFDVTLTEEGRIYTNIYTIELPRGKNYADLIEDLSLNKNVMQIRLIDV</sequence>
<dbReference type="EMBL" id="CP110232">
    <property type="protein sequence ID" value="WEG72920.1"/>
    <property type="molecule type" value="Genomic_DNA"/>
</dbReference>
<comment type="similarity">
    <text evidence="2">Belongs to the MgtC/SapB family.</text>
</comment>